<protein>
    <submittedName>
        <fullName evidence="1">Uncharacterized protein</fullName>
    </submittedName>
</protein>
<proteinExistence type="predicted"/>
<dbReference type="EMBL" id="SNSQ01000035">
    <property type="protein sequence ID" value="TEU41624.1"/>
    <property type="molecule type" value="Genomic_DNA"/>
</dbReference>
<evidence type="ECO:0000313" key="2">
    <source>
        <dbReference type="Proteomes" id="UP000298234"/>
    </source>
</evidence>
<reference evidence="1 2" key="1">
    <citation type="submission" date="2019-03" db="EMBL/GenBank/DDBJ databases">
        <title>Burkholderia cepacia outbreak.</title>
        <authorList>
            <person name="Farzana R."/>
            <person name="Walsh T.R."/>
        </authorList>
    </citation>
    <scope>NUCLEOTIDE SEQUENCE [LARGE SCALE GENOMIC DNA]</scope>
    <source>
        <strain evidence="2">d13</strain>
    </source>
</reference>
<dbReference type="GeneID" id="99665397"/>
<evidence type="ECO:0000313" key="1">
    <source>
        <dbReference type="EMBL" id="TEU41624.1"/>
    </source>
</evidence>
<name>A0AAX2RHQ6_BURCE</name>
<organism evidence="1 2">
    <name type="scientific">Burkholderia cepacia</name>
    <name type="common">Pseudomonas cepacia</name>
    <dbReference type="NCBI Taxonomy" id="292"/>
    <lineage>
        <taxon>Bacteria</taxon>
        <taxon>Pseudomonadati</taxon>
        <taxon>Pseudomonadota</taxon>
        <taxon>Betaproteobacteria</taxon>
        <taxon>Burkholderiales</taxon>
        <taxon>Burkholderiaceae</taxon>
        <taxon>Burkholderia</taxon>
        <taxon>Burkholderia cepacia complex</taxon>
    </lineage>
</organism>
<dbReference type="RefSeq" id="WP_134256840.1">
    <property type="nucleotide sequence ID" value="NZ_SNSG01000032.1"/>
</dbReference>
<dbReference type="AlphaFoldDB" id="A0AAX2RHQ6"/>
<comment type="caution">
    <text evidence="1">The sequence shown here is derived from an EMBL/GenBank/DDBJ whole genome shotgun (WGS) entry which is preliminary data.</text>
</comment>
<dbReference type="Proteomes" id="UP000298234">
    <property type="component" value="Unassembled WGS sequence"/>
</dbReference>
<accession>A0AAX2RHQ6</accession>
<sequence length="85" mass="9673">MDQQILADDLTPREGQEYGTQYACANCDAEDGLFGRFYRVREEPTLWWMGLDRNGQAHYFCDDCKTLGFCVVPSMPRDAADGRLA</sequence>
<gene>
    <name evidence="1" type="ORF">E3D37_26785</name>
</gene>